<dbReference type="SMART" id="SM00241">
    <property type="entry name" value="ZP"/>
    <property type="match status" value="1"/>
</dbReference>
<comment type="caution">
    <text evidence="3">The sequence shown here is derived from an EMBL/GenBank/DDBJ whole genome shotgun (WGS) entry which is preliminary data.</text>
</comment>
<keyword evidence="1" id="KW-1015">Disulfide bond</keyword>
<dbReference type="EMBL" id="JACTAM010000020">
    <property type="protein sequence ID" value="KAI2651761.1"/>
    <property type="molecule type" value="Genomic_DNA"/>
</dbReference>
<evidence type="ECO:0000256" key="1">
    <source>
        <dbReference type="ARBA" id="ARBA00023157"/>
    </source>
</evidence>
<dbReference type="Proteomes" id="UP000830375">
    <property type="component" value="Unassembled WGS sequence"/>
</dbReference>
<dbReference type="Gene3D" id="2.60.40.4100">
    <property type="entry name" value="Zona pellucida, ZP-C domain"/>
    <property type="match status" value="1"/>
</dbReference>
<evidence type="ECO:0000313" key="3">
    <source>
        <dbReference type="EMBL" id="KAI2651761.1"/>
    </source>
</evidence>
<dbReference type="InterPro" id="IPR001507">
    <property type="entry name" value="ZP_dom"/>
</dbReference>
<dbReference type="InterPro" id="IPR042235">
    <property type="entry name" value="ZP-C_dom"/>
</dbReference>
<accession>A0ABQ8LPG7</accession>
<name>A0ABQ8LPG7_LABRO</name>
<dbReference type="Pfam" id="PF23344">
    <property type="entry name" value="ZP-N"/>
    <property type="match status" value="1"/>
</dbReference>
<dbReference type="Pfam" id="PF00100">
    <property type="entry name" value="Zona_pellucida"/>
    <property type="match status" value="1"/>
</dbReference>
<gene>
    <name evidence="3" type="ORF">H4Q32_014510</name>
</gene>
<organism evidence="3 4">
    <name type="scientific">Labeo rohita</name>
    <name type="common">Indian major carp</name>
    <name type="synonym">Cyprinus rohita</name>
    <dbReference type="NCBI Taxonomy" id="84645"/>
    <lineage>
        <taxon>Eukaryota</taxon>
        <taxon>Metazoa</taxon>
        <taxon>Chordata</taxon>
        <taxon>Craniata</taxon>
        <taxon>Vertebrata</taxon>
        <taxon>Euteleostomi</taxon>
        <taxon>Actinopterygii</taxon>
        <taxon>Neopterygii</taxon>
        <taxon>Teleostei</taxon>
        <taxon>Ostariophysi</taxon>
        <taxon>Cypriniformes</taxon>
        <taxon>Cyprinidae</taxon>
        <taxon>Labeoninae</taxon>
        <taxon>Labeonini</taxon>
        <taxon>Labeo</taxon>
    </lineage>
</organism>
<dbReference type="PANTHER" id="PTHR47130">
    <property type="entry name" value="SI:DKEY-19B23.11-RELATED"/>
    <property type="match status" value="1"/>
</dbReference>
<proteinExistence type="predicted"/>
<dbReference type="PROSITE" id="PS51034">
    <property type="entry name" value="ZP_2"/>
    <property type="match status" value="1"/>
</dbReference>
<evidence type="ECO:0000259" key="2">
    <source>
        <dbReference type="PROSITE" id="PS51034"/>
    </source>
</evidence>
<dbReference type="InterPro" id="IPR055356">
    <property type="entry name" value="ZP-N"/>
</dbReference>
<evidence type="ECO:0000313" key="4">
    <source>
        <dbReference type="Proteomes" id="UP000830375"/>
    </source>
</evidence>
<keyword evidence="4" id="KW-1185">Reference proteome</keyword>
<dbReference type="InterPro" id="IPR055355">
    <property type="entry name" value="ZP-C"/>
</dbReference>
<protein>
    <submittedName>
        <fullName evidence="3">Zona pellucida sperm-binding protein 2</fullName>
    </submittedName>
</protein>
<dbReference type="Pfam" id="PF26562">
    <property type="entry name" value="Ig-like"/>
    <property type="match status" value="1"/>
</dbReference>
<dbReference type="Gene3D" id="2.60.40.3210">
    <property type="entry name" value="Zona pellucida, ZP-N domain"/>
    <property type="match status" value="1"/>
</dbReference>
<feature type="domain" description="ZP" evidence="2">
    <location>
        <begin position="466"/>
        <end position="787"/>
    </location>
</feature>
<dbReference type="PANTHER" id="PTHR47130:SF3">
    <property type="entry name" value="ZONA PELLUCIDA PROTEIN"/>
    <property type="match status" value="1"/>
</dbReference>
<reference evidence="3 4" key="1">
    <citation type="submission" date="2022-01" db="EMBL/GenBank/DDBJ databases">
        <title>A high-quality chromosome-level genome assembly of rohu carp, Labeo rohita.</title>
        <authorList>
            <person name="Arick M.A. II"/>
            <person name="Hsu C.-Y."/>
            <person name="Magbanua Z."/>
            <person name="Pechanova O."/>
            <person name="Grover C."/>
            <person name="Miller E."/>
            <person name="Thrash A."/>
            <person name="Ezzel L."/>
            <person name="Alam S."/>
            <person name="Benzie J."/>
            <person name="Hamilton M."/>
            <person name="Karsi A."/>
            <person name="Lawrence M.L."/>
            <person name="Peterson D.G."/>
        </authorList>
    </citation>
    <scope>NUCLEOTIDE SEQUENCE [LARGE SCALE GENOMIC DNA]</scope>
    <source>
        <strain evidence="4">BAU-BD-2019</strain>
        <tissue evidence="3">Blood</tissue>
    </source>
</reference>
<sequence>MVTIISIHADTSADGIQAECLGNRVQFILPGSLSAGSPLEVYAVNNTQTVLLTPHLAAQCGYTQKSDPWGNTIVSASLQSCFAENQADKQFRVAMQFKLYEFPTLSEKVHEVFKSCSHTMTSREILCETNFMEASICKECDTRNQDRTSKPVVLLYSPGEKAFDKETLQAMGYNVYSSPTRLVMRSPYNMAENFVDGVDMMVFKSVVLFRDRWMMTIVESAAACPISGASVVGQMISWHVPRHISPLVSSEVEILEVHMGVNGRTLTPEEMGSRHYAMTFTESHIVVKIPIGAPDGYYKSYVLKDQYHVSYTIEPMLELLWKEGLDKTTYKVLFPITTPLTPWPLQVTDYTQPKQKVFDILLGYFLPDVELLNITFGSELLTVSEVLIKGIGLQEHSFPNDTKAFALQVPFSEPHVQIKSFRPDVRTYSLPLVFGFIILPEHTLFSYSTVLEASTTNIVLPNAGGSCEQEHFKMYVKYGSTPSSQLKIKLGHMELNDKILQQYEHHSNETHFFIIVPFLAPSVQLTGITARIDVEIFDSLNNWSYKEISLACPFFLKLSECFSNGTINVVLPKLESVPNLHPDQLSLRDPACKPYYNEDYFAYFHFDVTTCGTTRKFVGDTMVYENEVTWKRDGPLPETLPPEKEYRLFYHDGDYPVLKFLKQPLYFEVGMDHSRDSRVAVGLENCWATLAKDKESKPRWDLIVDGCANPKDPEQTIFHPVIPDDRVDIPDHFKRFEVKTFSFKEDYGSSKSEDATLARRVFVHCDVIICHVDNTADGRCYKQCGATRNTVKSSSNRVRRRSSPSEEALQHVSIGPILFI</sequence>
<dbReference type="InterPro" id="IPR058876">
    <property type="entry name" value="Ig-like_ZP"/>
</dbReference>